<dbReference type="InterPro" id="IPR008927">
    <property type="entry name" value="6-PGluconate_DH-like_C_sf"/>
</dbReference>
<feature type="domain" description="Putative oxidoreductase/dehydrogenase Rossmann-like" evidence="2">
    <location>
        <begin position="6"/>
        <end position="130"/>
    </location>
</feature>
<dbReference type="Pfam" id="PF10728">
    <property type="entry name" value="DUF2520"/>
    <property type="match status" value="1"/>
</dbReference>
<proteinExistence type="predicted"/>
<gene>
    <name evidence="4" type="ORF">NYF23_10925</name>
</gene>
<evidence type="ECO:0000313" key="4">
    <source>
        <dbReference type="EMBL" id="UVW34518.1"/>
    </source>
</evidence>
<dbReference type="SUPFAM" id="SSF51735">
    <property type="entry name" value="NAD(P)-binding Rossmann-fold domains"/>
    <property type="match status" value="1"/>
</dbReference>
<dbReference type="PANTHER" id="PTHR40459:SF1">
    <property type="entry name" value="CONSERVED HYPOTHETICAL ALANINE AND LEUCINE RICH PROTEIN"/>
    <property type="match status" value="1"/>
</dbReference>
<accession>A0ABY5TKZ5</accession>
<organism evidence="4 5">
    <name type="scientific">SAR92 clade bacterium H455</name>
    <dbReference type="NCBI Taxonomy" id="2974818"/>
    <lineage>
        <taxon>Bacteria</taxon>
        <taxon>Pseudomonadati</taxon>
        <taxon>Pseudomonadota</taxon>
        <taxon>Gammaproteobacteria</taxon>
        <taxon>Cellvibrionales</taxon>
        <taxon>Porticoccaceae</taxon>
        <taxon>SAR92 clade</taxon>
    </lineage>
</organism>
<keyword evidence="5" id="KW-1185">Reference proteome</keyword>
<evidence type="ECO:0000256" key="1">
    <source>
        <dbReference type="ARBA" id="ARBA00023002"/>
    </source>
</evidence>
<dbReference type="PANTHER" id="PTHR40459">
    <property type="entry name" value="CONSERVED HYPOTHETICAL ALANINE AND LEUCINE RICH PROTEIN"/>
    <property type="match status" value="1"/>
</dbReference>
<evidence type="ECO:0000313" key="5">
    <source>
        <dbReference type="Proteomes" id="UP001059934"/>
    </source>
</evidence>
<protein>
    <submittedName>
        <fullName evidence="4">DUF2520 domain-containing protein</fullName>
    </submittedName>
</protein>
<dbReference type="Gene3D" id="3.40.50.720">
    <property type="entry name" value="NAD(P)-binding Rossmann-like Domain"/>
    <property type="match status" value="1"/>
</dbReference>
<dbReference type="InterPro" id="IPR036291">
    <property type="entry name" value="NAD(P)-bd_dom_sf"/>
</dbReference>
<name>A0ABY5TKZ5_9GAMM</name>
<dbReference type="SUPFAM" id="SSF48179">
    <property type="entry name" value="6-phosphogluconate dehydrogenase C-terminal domain-like"/>
    <property type="match status" value="1"/>
</dbReference>
<dbReference type="Proteomes" id="UP001059934">
    <property type="component" value="Chromosome"/>
</dbReference>
<dbReference type="Pfam" id="PF10727">
    <property type="entry name" value="Rossmann-like"/>
    <property type="match status" value="1"/>
</dbReference>
<evidence type="ECO:0000259" key="3">
    <source>
        <dbReference type="Pfam" id="PF10728"/>
    </source>
</evidence>
<dbReference type="EMBL" id="CP103416">
    <property type="protein sequence ID" value="UVW34518.1"/>
    <property type="molecule type" value="Genomic_DNA"/>
</dbReference>
<keyword evidence="1" id="KW-0560">Oxidoreductase</keyword>
<reference evidence="4" key="1">
    <citation type="submission" date="2022-08" db="EMBL/GenBank/DDBJ databases">
        <title>Catabolic pathway analysis in culturable SAR92 clade bacteria reveals their overlooked roles in DMSP degradation in coastal seas.</title>
        <authorList>
            <person name="He X."/>
            <person name="Zhang X."/>
            <person name="Zhang Y."/>
        </authorList>
    </citation>
    <scope>NUCLEOTIDE SEQUENCE</scope>
    <source>
        <strain evidence="4">H455</strain>
    </source>
</reference>
<sequence>MNTPALTSTHLTITCVGAGRLGTTLCRLLLEQQSTISISIGQVLNNSLESSLRAVEFIGDGAAAKDSQQLKPADLWLISTPDDAIQEVSEALAKSGVLAPGNIVFHCSGSLSSKILRLPDDQCYRASVHPTHSFANPTKSVSTFPGSSCAVEGDEQAVKLLNLLFAAIGGMCFPLKSDKKGLYHAATVMACNNLVALLAMSKQMLTEAGIDAAQQELILNPLVRQTVDNYLNNSDPADSLTGPISRGDETTVATHLNALSSNPQWRGAYTVLGEVAVGLAQQQGFASSDDLKKISDLLASATDQ</sequence>
<feature type="domain" description="DUF2520" evidence="3">
    <location>
        <begin position="148"/>
        <end position="274"/>
    </location>
</feature>
<dbReference type="Gene3D" id="1.10.1040.20">
    <property type="entry name" value="ProC-like, C-terminal domain"/>
    <property type="match status" value="1"/>
</dbReference>
<dbReference type="InterPro" id="IPR037108">
    <property type="entry name" value="TM1727-like_C_sf"/>
</dbReference>
<dbReference type="InterPro" id="IPR019665">
    <property type="entry name" value="OxRdtase/DH_put_Rossmann_dom"/>
</dbReference>
<evidence type="ECO:0000259" key="2">
    <source>
        <dbReference type="Pfam" id="PF10727"/>
    </source>
</evidence>
<dbReference type="InterPro" id="IPR018931">
    <property type="entry name" value="DUF2520"/>
</dbReference>